<dbReference type="AlphaFoldDB" id="A0A5D2DYU8"/>
<proteinExistence type="predicted"/>
<dbReference type="EMBL" id="CM017700">
    <property type="protein sequence ID" value="TYG86172.1"/>
    <property type="molecule type" value="Genomic_DNA"/>
</dbReference>
<protein>
    <submittedName>
        <fullName evidence="1">Uncharacterized protein</fullName>
    </submittedName>
</protein>
<evidence type="ECO:0000313" key="1">
    <source>
        <dbReference type="EMBL" id="TYG86172.1"/>
    </source>
</evidence>
<sequence>MSNLKFTKIIQNSEIFGDFYSIAFSPFSYSLLEELYSTLTKISPQKHSQLAAISHTLRLRYSSPSSKVMFSPQRLRSKHLRKMVLAKK</sequence>
<name>A0A5D2DYU8_GOSDA</name>
<gene>
    <name evidence="1" type="ORF">ES288_A13G113200v1</name>
</gene>
<accession>A0A5D2DYU8</accession>
<reference evidence="1 2" key="1">
    <citation type="submission" date="2019-06" db="EMBL/GenBank/DDBJ databases">
        <title>WGS assembly of Gossypium darwinii.</title>
        <authorList>
            <person name="Chen Z.J."/>
            <person name="Sreedasyam A."/>
            <person name="Ando A."/>
            <person name="Song Q."/>
            <person name="De L."/>
            <person name="Hulse-Kemp A."/>
            <person name="Ding M."/>
            <person name="Ye W."/>
            <person name="Kirkbride R."/>
            <person name="Jenkins J."/>
            <person name="Plott C."/>
            <person name="Lovell J."/>
            <person name="Lin Y.-M."/>
            <person name="Vaughn R."/>
            <person name="Liu B."/>
            <person name="Li W."/>
            <person name="Simpson S."/>
            <person name="Scheffler B."/>
            <person name="Saski C."/>
            <person name="Grover C."/>
            <person name="Hu G."/>
            <person name="Conover J."/>
            <person name="Carlson J."/>
            <person name="Shu S."/>
            <person name="Boston L."/>
            <person name="Williams M."/>
            <person name="Peterson D."/>
            <person name="Mcgee K."/>
            <person name="Jones D."/>
            <person name="Wendel J."/>
            <person name="Stelly D."/>
            <person name="Grimwood J."/>
            <person name="Schmutz J."/>
        </authorList>
    </citation>
    <scope>NUCLEOTIDE SEQUENCE [LARGE SCALE GENOMIC DNA]</scope>
    <source>
        <strain evidence="1">1808015.09</strain>
    </source>
</reference>
<organism evidence="1 2">
    <name type="scientific">Gossypium darwinii</name>
    <name type="common">Darwin's cotton</name>
    <name type="synonym">Gossypium barbadense var. darwinii</name>
    <dbReference type="NCBI Taxonomy" id="34276"/>
    <lineage>
        <taxon>Eukaryota</taxon>
        <taxon>Viridiplantae</taxon>
        <taxon>Streptophyta</taxon>
        <taxon>Embryophyta</taxon>
        <taxon>Tracheophyta</taxon>
        <taxon>Spermatophyta</taxon>
        <taxon>Magnoliopsida</taxon>
        <taxon>eudicotyledons</taxon>
        <taxon>Gunneridae</taxon>
        <taxon>Pentapetalae</taxon>
        <taxon>rosids</taxon>
        <taxon>malvids</taxon>
        <taxon>Malvales</taxon>
        <taxon>Malvaceae</taxon>
        <taxon>Malvoideae</taxon>
        <taxon>Gossypium</taxon>
    </lineage>
</organism>
<evidence type="ECO:0000313" key="2">
    <source>
        <dbReference type="Proteomes" id="UP000323506"/>
    </source>
</evidence>
<keyword evidence="2" id="KW-1185">Reference proteome</keyword>
<dbReference type="Proteomes" id="UP000323506">
    <property type="component" value="Chromosome A13"/>
</dbReference>